<feature type="transmembrane region" description="Helical" evidence="9">
    <location>
        <begin position="59"/>
        <end position="79"/>
    </location>
</feature>
<dbReference type="InterPro" id="IPR037185">
    <property type="entry name" value="EmrE-like"/>
</dbReference>
<keyword evidence="6 9" id="KW-0472">Membrane</keyword>
<keyword evidence="2" id="KW-0813">Transport</keyword>
<dbReference type="InterPro" id="IPR045324">
    <property type="entry name" value="Small_multidrug_res"/>
</dbReference>
<feature type="transmembrane region" description="Helical" evidence="9">
    <location>
        <begin position="85"/>
        <end position="104"/>
    </location>
</feature>
<dbReference type="EMBL" id="JACEON010000014">
    <property type="protein sequence ID" value="MBA4612952.1"/>
    <property type="molecule type" value="Genomic_DNA"/>
</dbReference>
<dbReference type="PANTHER" id="PTHR30561">
    <property type="entry name" value="SMR FAMILY PROTON-DEPENDENT DRUG EFFLUX TRANSPORTER SUGE"/>
    <property type="match status" value="1"/>
</dbReference>
<sequence>MQTYLFLGIAILGEVIATSALKASAGFTQLVPSVIVALGYLVAFYFLSLTLKVMPVGIAYGVWSGAGIILVSGIGWALFGQRLDAWGAIGIGFILLGVLIVNLLSKTTMH</sequence>
<evidence type="ECO:0000256" key="5">
    <source>
        <dbReference type="ARBA" id="ARBA00022989"/>
    </source>
</evidence>
<dbReference type="InterPro" id="IPR000390">
    <property type="entry name" value="Small_drug/metabolite_transptr"/>
</dbReference>
<evidence type="ECO:0000256" key="7">
    <source>
        <dbReference type="ARBA" id="ARBA00038032"/>
    </source>
</evidence>
<evidence type="ECO:0000256" key="3">
    <source>
        <dbReference type="ARBA" id="ARBA00022475"/>
    </source>
</evidence>
<reference evidence="10 11" key="1">
    <citation type="submission" date="2020-07" db="EMBL/GenBank/DDBJ databases">
        <authorList>
            <person name="Li M."/>
        </authorList>
    </citation>
    <scope>NUCLEOTIDE SEQUENCE [LARGE SCALE GENOMIC DNA]</scope>
    <source>
        <strain evidence="10 11">DSM 23284</strain>
    </source>
</reference>
<comment type="similarity">
    <text evidence="7 8">Belongs to the drug/metabolite transporter (DMT) superfamily. Small multidrug resistance (SMR) (TC 2.A.7.1) family.</text>
</comment>
<feature type="transmembrane region" description="Helical" evidence="9">
    <location>
        <begin position="27"/>
        <end position="47"/>
    </location>
</feature>
<dbReference type="GO" id="GO:0005886">
    <property type="term" value="C:plasma membrane"/>
    <property type="evidence" value="ECO:0007669"/>
    <property type="project" value="UniProtKB-SubCell"/>
</dbReference>
<protein>
    <submittedName>
        <fullName evidence="10">QacE family quaternary ammonium compound efflux SMR transporter</fullName>
    </submittedName>
</protein>
<keyword evidence="3" id="KW-1003">Cell membrane</keyword>
<evidence type="ECO:0000313" key="10">
    <source>
        <dbReference type="EMBL" id="MBA4612952.1"/>
    </source>
</evidence>
<dbReference type="PANTHER" id="PTHR30561:SF1">
    <property type="entry name" value="MULTIDRUG TRANSPORTER EMRE"/>
    <property type="match status" value="1"/>
</dbReference>
<evidence type="ECO:0000256" key="4">
    <source>
        <dbReference type="ARBA" id="ARBA00022692"/>
    </source>
</evidence>
<dbReference type="GO" id="GO:0022857">
    <property type="term" value="F:transmembrane transporter activity"/>
    <property type="evidence" value="ECO:0007669"/>
    <property type="project" value="InterPro"/>
</dbReference>
<dbReference type="SUPFAM" id="SSF103481">
    <property type="entry name" value="Multidrug resistance efflux transporter EmrE"/>
    <property type="match status" value="1"/>
</dbReference>
<evidence type="ECO:0000256" key="6">
    <source>
        <dbReference type="ARBA" id="ARBA00023136"/>
    </source>
</evidence>
<name>A0A838XRL2_9HYPH</name>
<dbReference type="Gene3D" id="1.10.3730.20">
    <property type="match status" value="1"/>
</dbReference>
<dbReference type="Pfam" id="PF00893">
    <property type="entry name" value="Multi_Drug_Res"/>
    <property type="match status" value="1"/>
</dbReference>
<dbReference type="RefSeq" id="WP_181761142.1">
    <property type="nucleotide sequence ID" value="NZ_BMCR01000011.1"/>
</dbReference>
<dbReference type="Proteomes" id="UP000559404">
    <property type="component" value="Unassembled WGS sequence"/>
</dbReference>
<keyword evidence="11" id="KW-1185">Reference proteome</keyword>
<comment type="subcellular location">
    <subcellularLocation>
        <location evidence="1 8">Cell membrane</location>
        <topology evidence="1 8">Multi-pass membrane protein</topology>
    </subcellularLocation>
</comment>
<dbReference type="AlphaFoldDB" id="A0A838XRL2"/>
<dbReference type="GO" id="GO:1990961">
    <property type="term" value="P:xenobiotic detoxification by transmembrane export across the plasma membrane"/>
    <property type="evidence" value="ECO:0007669"/>
    <property type="project" value="UniProtKB-ARBA"/>
</dbReference>
<dbReference type="FunFam" id="1.10.3730.20:FF:000001">
    <property type="entry name" value="Quaternary ammonium compound resistance transporter SugE"/>
    <property type="match status" value="1"/>
</dbReference>
<proteinExistence type="inferred from homology"/>
<evidence type="ECO:0000256" key="2">
    <source>
        <dbReference type="ARBA" id="ARBA00022448"/>
    </source>
</evidence>
<evidence type="ECO:0000256" key="8">
    <source>
        <dbReference type="RuleBase" id="RU003942"/>
    </source>
</evidence>
<evidence type="ECO:0000256" key="1">
    <source>
        <dbReference type="ARBA" id="ARBA00004651"/>
    </source>
</evidence>
<organism evidence="10 11">
    <name type="scientific">Stappia taiwanensis</name>
    <dbReference type="NCBI Taxonomy" id="992267"/>
    <lineage>
        <taxon>Bacteria</taxon>
        <taxon>Pseudomonadati</taxon>
        <taxon>Pseudomonadota</taxon>
        <taxon>Alphaproteobacteria</taxon>
        <taxon>Hyphomicrobiales</taxon>
        <taxon>Stappiaceae</taxon>
        <taxon>Stappia</taxon>
    </lineage>
</organism>
<keyword evidence="4 8" id="KW-0812">Transmembrane</keyword>
<comment type="caution">
    <text evidence="10">The sequence shown here is derived from an EMBL/GenBank/DDBJ whole genome shotgun (WGS) entry which is preliminary data.</text>
</comment>
<evidence type="ECO:0000256" key="9">
    <source>
        <dbReference type="SAM" id="Phobius"/>
    </source>
</evidence>
<evidence type="ECO:0000313" key="11">
    <source>
        <dbReference type="Proteomes" id="UP000559404"/>
    </source>
</evidence>
<accession>A0A838XRL2</accession>
<keyword evidence="5 9" id="KW-1133">Transmembrane helix</keyword>
<gene>
    <name evidence="10" type="ORF">H1W37_14915</name>
</gene>
<reference evidence="10 11" key="2">
    <citation type="submission" date="2020-08" db="EMBL/GenBank/DDBJ databases">
        <title>Stappia taiwanensis sp. nov., isolated from a coastal thermal spring.</title>
        <authorList>
            <person name="Kampfer P."/>
        </authorList>
    </citation>
    <scope>NUCLEOTIDE SEQUENCE [LARGE SCALE GENOMIC DNA]</scope>
    <source>
        <strain evidence="10 11">DSM 23284</strain>
    </source>
</reference>